<feature type="compositionally biased region" description="Basic and acidic residues" evidence="3">
    <location>
        <begin position="1"/>
        <end position="20"/>
    </location>
</feature>
<dbReference type="GO" id="GO:0005524">
    <property type="term" value="F:ATP binding"/>
    <property type="evidence" value="ECO:0007669"/>
    <property type="project" value="UniProtKB-KW"/>
</dbReference>
<evidence type="ECO:0000256" key="1">
    <source>
        <dbReference type="ARBA" id="ARBA00022741"/>
    </source>
</evidence>
<protein>
    <submittedName>
        <fullName evidence="4">Chromosome partitioning protein</fullName>
    </submittedName>
</protein>
<dbReference type="Pfam" id="PF10609">
    <property type="entry name" value="ParA"/>
    <property type="match status" value="1"/>
</dbReference>
<accession>A0A212AR83</accession>
<dbReference type="OrthoDB" id="9775724at2"/>
<dbReference type="Proteomes" id="UP000196640">
    <property type="component" value="Unassembled WGS sequence"/>
</dbReference>
<reference evidence="4 5" key="1">
    <citation type="submission" date="2016-11" db="EMBL/GenBank/DDBJ databases">
        <title>Comparison of Traditional DNA-DNA Hybridization with In Silico Genomic Analysis.</title>
        <authorList>
            <person name="Nicholson A.C."/>
            <person name="Sammons S."/>
            <person name="Humrighouse B.W."/>
            <person name="Graziano J."/>
            <person name="Lasker B."/>
            <person name="Whitney A.M."/>
            <person name="Mcquiston J.R."/>
        </authorList>
    </citation>
    <scope>NUCLEOTIDE SEQUENCE [LARGE SCALE GENOMIC DNA]</scope>
    <source>
        <strain evidence="4 5">H2381</strain>
    </source>
</reference>
<feature type="region of interest" description="Disordered" evidence="3">
    <location>
        <begin position="1"/>
        <end position="29"/>
    </location>
</feature>
<dbReference type="Gene3D" id="3.40.50.300">
    <property type="entry name" value="P-loop containing nucleotide triphosphate hydrolases"/>
    <property type="match status" value="1"/>
</dbReference>
<name>A0A212AR83_9RHOB</name>
<evidence type="ECO:0000313" key="5">
    <source>
        <dbReference type="Proteomes" id="UP000196640"/>
    </source>
</evidence>
<evidence type="ECO:0000256" key="2">
    <source>
        <dbReference type="ARBA" id="ARBA00022840"/>
    </source>
</evidence>
<dbReference type="InterPro" id="IPR005702">
    <property type="entry name" value="Wzc-like_C"/>
</dbReference>
<dbReference type="SUPFAM" id="SSF52540">
    <property type="entry name" value="P-loop containing nucleoside triphosphate hydrolases"/>
    <property type="match status" value="1"/>
</dbReference>
<dbReference type="STRING" id="366616.CG51_17275"/>
<dbReference type="RefSeq" id="WP_088233591.1">
    <property type="nucleotide sequence ID" value="NZ_NIPX01000010.1"/>
</dbReference>
<proteinExistence type="predicted"/>
<dbReference type="AlphaFoldDB" id="A0A212AR83"/>
<sequence>MERLQAAIEKARAQREETRPDTPPPPAFAAQGAQAYADADGTEAAWAALRPLDTTRPAYSRKSSLVAFQPGGVGGAYDILRTRLVQQAETNGWRRIAIVSAGAAAGKTTTAANLAFSLSRQSDYRSLVIDFDLRRVSLAKALDQEVPHTMEDVIEGRVPFSEHALRYGTNVAFALNGKPVPQSAELLQSQRAKNAMAEIEATYKPDFILFDVPPLFTGDDSIGFLRNVDCALIVVAAEETPMAQIDIAERQVAELTRVMGVVLNKCRMTSDDYSYDYSGY</sequence>
<gene>
    <name evidence="4" type="ORF">CDV52_09035</name>
</gene>
<evidence type="ECO:0000313" key="4">
    <source>
        <dbReference type="EMBL" id="OWJ84027.1"/>
    </source>
</evidence>
<dbReference type="PANTHER" id="PTHR32309">
    <property type="entry name" value="TYROSINE-PROTEIN KINASE"/>
    <property type="match status" value="1"/>
</dbReference>
<organism evidence="4 5">
    <name type="scientific">Haematobacter missouriensis</name>
    <dbReference type="NCBI Taxonomy" id="366616"/>
    <lineage>
        <taxon>Bacteria</taxon>
        <taxon>Pseudomonadati</taxon>
        <taxon>Pseudomonadota</taxon>
        <taxon>Alphaproteobacteria</taxon>
        <taxon>Rhodobacterales</taxon>
        <taxon>Paracoccaceae</taxon>
        <taxon>Haematobacter</taxon>
    </lineage>
</organism>
<dbReference type="EMBL" id="NIPX01000010">
    <property type="protein sequence ID" value="OWJ84027.1"/>
    <property type="molecule type" value="Genomic_DNA"/>
</dbReference>
<dbReference type="CDD" id="cd05387">
    <property type="entry name" value="BY-kinase"/>
    <property type="match status" value="1"/>
</dbReference>
<keyword evidence="1" id="KW-0547">Nucleotide-binding</keyword>
<dbReference type="PANTHER" id="PTHR32309:SF31">
    <property type="entry name" value="CAPSULAR EXOPOLYSACCHARIDE FAMILY"/>
    <property type="match status" value="1"/>
</dbReference>
<evidence type="ECO:0000256" key="3">
    <source>
        <dbReference type="SAM" id="MobiDB-lite"/>
    </source>
</evidence>
<keyword evidence="2" id="KW-0067">ATP-binding</keyword>
<dbReference type="InterPro" id="IPR050445">
    <property type="entry name" value="Bact_polysacc_biosynth/exp"/>
</dbReference>
<comment type="caution">
    <text evidence="4">The sequence shown here is derived from an EMBL/GenBank/DDBJ whole genome shotgun (WGS) entry which is preliminary data.</text>
</comment>
<dbReference type="InterPro" id="IPR027417">
    <property type="entry name" value="P-loop_NTPase"/>
</dbReference>
<dbReference type="InterPro" id="IPR033756">
    <property type="entry name" value="YlxH/NBP35"/>
</dbReference>